<proteinExistence type="predicted"/>
<keyword evidence="2" id="KW-1185">Reference proteome</keyword>
<dbReference type="Gene3D" id="3.40.50.300">
    <property type="entry name" value="P-loop containing nucleotide triphosphate hydrolases"/>
    <property type="match status" value="1"/>
</dbReference>
<accession>A0ABW5DKK1</accession>
<name>A0ABW5DKK1_9HYPH</name>
<dbReference type="EMBL" id="JBHUIR010000059">
    <property type="protein sequence ID" value="MFD2261060.1"/>
    <property type="molecule type" value="Genomic_DNA"/>
</dbReference>
<evidence type="ECO:0000313" key="2">
    <source>
        <dbReference type="Proteomes" id="UP001597373"/>
    </source>
</evidence>
<reference evidence="2" key="1">
    <citation type="journal article" date="2019" name="Int. J. Syst. Evol. Microbiol.">
        <title>The Global Catalogue of Microorganisms (GCM) 10K type strain sequencing project: providing services to taxonomists for standard genome sequencing and annotation.</title>
        <authorList>
            <consortium name="The Broad Institute Genomics Platform"/>
            <consortium name="The Broad Institute Genome Sequencing Center for Infectious Disease"/>
            <person name="Wu L."/>
            <person name="Ma J."/>
        </authorList>
    </citation>
    <scope>NUCLEOTIDE SEQUENCE [LARGE SCALE GENOMIC DNA]</scope>
    <source>
        <strain evidence="2">KCTC 23707</strain>
    </source>
</reference>
<dbReference type="Proteomes" id="UP001597373">
    <property type="component" value="Unassembled WGS sequence"/>
</dbReference>
<dbReference type="SUPFAM" id="SSF52540">
    <property type="entry name" value="P-loop containing nucleoside triphosphate hydrolases"/>
    <property type="match status" value="1"/>
</dbReference>
<evidence type="ECO:0000313" key="1">
    <source>
        <dbReference type="EMBL" id="MFD2261060.1"/>
    </source>
</evidence>
<protein>
    <submittedName>
        <fullName evidence="1">Uncharacterized protein</fullName>
    </submittedName>
</protein>
<comment type="caution">
    <text evidence="1">The sequence shown here is derived from an EMBL/GenBank/DDBJ whole genome shotgun (WGS) entry which is preliminary data.</text>
</comment>
<sequence>MREVPRIIAFCGNPTSGKSIAAEIVSEIYGHSHLDDGLPLRKIAMAYLGLTEHQVFTQEGKLERVMLNGREWTVRQILGELGNVFEEKFGADIIPLMSLNTRAPDERLVCSAVRREQGRFWREQGALVLEIINPLAGPSPYEFDYYNPAHCHAQVVNDGLARGLSKEDARKDLADKLVSVIEGWC</sequence>
<gene>
    <name evidence="1" type="ORF">ACFSMZ_15025</name>
</gene>
<dbReference type="InterPro" id="IPR027417">
    <property type="entry name" value="P-loop_NTPase"/>
</dbReference>
<dbReference type="RefSeq" id="WP_345098546.1">
    <property type="nucleotide sequence ID" value="NZ_BAABGS010000017.1"/>
</dbReference>
<organism evidence="1 2">
    <name type="scientific">Chelativorans composti</name>
    <dbReference type="NCBI Taxonomy" id="768533"/>
    <lineage>
        <taxon>Bacteria</taxon>
        <taxon>Pseudomonadati</taxon>
        <taxon>Pseudomonadota</taxon>
        <taxon>Alphaproteobacteria</taxon>
        <taxon>Hyphomicrobiales</taxon>
        <taxon>Phyllobacteriaceae</taxon>
        <taxon>Chelativorans</taxon>
    </lineage>
</organism>